<reference evidence="1" key="2">
    <citation type="journal article" date="2023" name="Proc. Natl. Acad. Sci. U.S.A.">
        <title>A global phylogenomic analysis of the shiitake genus Lentinula.</title>
        <authorList>
            <person name="Sierra-Patev S."/>
            <person name="Min B."/>
            <person name="Naranjo-Ortiz M."/>
            <person name="Looney B."/>
            <person name="Konkel Z."/>
            <person name="Slot J.C."/>
            <person name="Sakamoto Y."/>
            <person name="Steenwyk J.L."/>
            <person name="Rokas A."/>
            <person name="Carro J."/>
            <person name="Camarero S."/>
            <person name="Ferreira P."/>
            <person name="Molpeceres G."/>
            <person name="Ruiz-Duenas F.J."/>
            <person name="Serrano A."/>
            <person name="Henrissat B."/>
            <person name="Drula E."/>
            <person name="Hughes K.W."/>
            <person name="Mata J.L."/>
            <person name="Ishikawa N.K."/>
            <person name="Vargas-Isla R."/>
            <person name="Ushijima S."/>
            <person name="Smith C.A."/>
            <person name="Donoghue J."/>
            <person name="Ahrendt S."/>
            <person name="Andreopoulos W."/>
            <person name="He G."/>
            <person name="LaButti K."/>
            <person name="Lipzen A."/>
            <person name="Ng V."/>
            <person name="Riley R."/>
            <person name="Sandor L."/>
            <person name="Barry K."/>
            <person name="Martinez A.T."/>
            <person name="Xiao Y."/>
            <person name="Gibbons J.G."/>
            <person name="Terashima K."/>
            <person name="Grigoriev I.V."/>
            <person name="Hibbett D."/>
        </authorList>
    </citation>
    <scope>NUCLEOTIDE SEQUENCE</scope>
    <source>
        <strain evidence="1">Sp2 HRB7682 ss15</strain>
    </source>
</reference>
<protein>
    <submittedName>
        <fullName evidence="1">Uncharacterized protein</fullName>
    </submittedName>
</protein>
<proteinExistence type="predicted"/>
<name>A0A9W9A7W9_9AGAR</name>
<accession>A0A9W9A7W9</accession>
<sequence length="261" mass="29295">MSEPLSLASTPMVASLPAKCNHCRANADPFYKTCTACRRKRTAYHKQRNEKVKMTQILAVKKGDAPTGKNVAGFQAPELKWKSIGDANSTLERSKKRVKYSNVKEARNQIMGRDAMVFGTEFQTAAEMYKRLKSLLRKNARLNYQACHSIVADPECSHGKRATLVARDIQKVADVPFDHKITIAAPLQSRSFYTLRFRCTCAYRSPAQQNQVPVMNQDNVTGGDTTENLPSCQGEVEVTVMEDLRHPLGIVGQQIRIQIRH</sequence>
<dbReference type="AlphaFoldDB" id="A0A9W9A7W9"/>
<comment type="caution">
    <text evidence="1">The sequence shown here is derived from an EMBL/GenBank/DDBJ whole genome shotgun (WGS) entry which is preliminary data.</text>
</comment>
<reference evidence="1" key="1">
    <citation type="submission" date="2022-08" db="EMBL/GenBank/DDBJ databases">
        <authorList>
            <consortium name="DOE Joint Genome Institute"/>
            <person name="Min B."/>
            <person name="Riley R."/>
            <person name="Sierra-Patev S."/>
            <person name="Naranjo-Ortiz M."/>
            <person name="Looney B."/>
            <person name="Konkel Z."/>
            <person name="Slot J.C."/>
            <person name="Sakamoto Y."/>
            <person name="Steenwyk J.L."/>
            <person name="Rokas A."/>
            <person name="Carro J."/>
            <person name="Camarero S."/>
            <person name="Ferreira P."/>
            <person name="Molpeceres G."/>
            <person name="Ruiz-Duenas F.J."/>
            <person name="Serrano A."/>
            <person name="Henrissat B."/>
            <person name="Drula E."/>
            <person name="Hughes K.W."/>
            <person name="Mata J.L."/>
            <person name="Ishikawa N.K."/>
            <person name="Vargas-Isla R."/>
            <person name="Ushijima S."/>
            <person name="Smith C.A."/>
            <person name="Ahrendt S."/>
            <person name="Andreopoulos W."/>
            <person name="He G."/>
            <person name="Labutti K."/>
            <person name="Lipzen A."/>
            <person name="Ng V."/>
            <person name="Sandor L."/>
            <person name="Barry K."/>
            <person name="Martinez A.T."/>
            <person name="Xiao Y."/>
            <person name="Gibbons J.G."/>
            <person name="Terashima K."/>
            <person name="Hibbett D.S."/>
            <person name="Grigoriev I.V."/>
        </authorList>
    </citation>
    <scope>NUCLEOTIDE SEQUENCE</scope>
    <source>
        <strain evidence="1">Sp2 HRB7682 ss15</strain>
    </source>
</reference>
<organism evidence="1 2">
    <name type="scientific">Lentinula lateritia</name>
    <dbReference type="NCBI Taxonomy" id="40482"/>
    <lineage>
        <taxon>Eukaryota</taxon>
        <taxon>Fungi</taxon>
        <taxon>Dikarya</taxon>
        <taxon>Basidiomycota</taxon>
        <taxon>Agaricomycotina</taxon>
        <taxon>Agaricomycetes</taxon>
        <taxon>Agaricomycetidae</taxon>
        <taxon>Agaricales</taxon>
        <taxon>Marasmiineae</taxon>
        <taxon>Omphalotaceae</taxon>
        <taxon>Lentinula</taxon>
    </lineage>
</organism>
<evidence type="ECO:0000313" key="1">
    <source>
        <dbReference type="EMBL" id="KAJ4476493.1"/>
    </source>
</evidence>
<gene>
    <name evidence="1" type="ORF">C8J55DRAFT_517183</name>
</gene>
<evidence type="ECO:0000313" key="2">
    <source>
        <dbReference type="Proteomes" id="UP001150238"/>
    </source>
</evidence>
<dbReference type="EMBL" id="JANVFS010000020">
    <property type="protein sequence ID" value="KAJ4476493.1"/>
    <property type="molecule type" value="Genomic_DNA"/>
</dbReference>
<dbReference type="Proteomes" id="UP001150238">
    <property type="component" value="Unassembled WGS sequence"/>
</dbReference>